<reference evidence="1 2" key="1">
    <citation type="journal article" date="2018" name="Evol. Lett.">
        <title>Horizontal gene cluster transfer increased hallucinogenic mushroom diversity.</title>
        <authorList>
            <person name="Reynolds H.T."/>
            <person name="Vijayakumar V."/>
            <person name="Gluck-Thaler E."/>
            <person name="Korotkin H.B."/>
            <person name="Matheny P.B."/>
            <person name="Slot J.C."/>
        </authorList>
    </citation>
    <scope>NUCLEOTIDE SEQUENCE [LARGE SCALE GENOMIC DNA]</scope>
    <source>
        <strain evidence="1 2">SRW20</strain>
    </source>
</reference>
<evidence type="ECO:0000313" key="1">
    <source>
        <dbReference type="EMBL" id="PPQ71642.1"/>
    </source>
</evidence>
<dbReference type="InParanoid" id="A0A409VZF1"/>
<proteinExistence type="predicted"/>
<dbReference type="Proteomes" id="UP000284706">
    <property type="component" value="Unassembled WGS sequence"/>
</dbReference>
<dbReference type="AlphaFoldDB" id="A0A409VZF1"/>
<name>A0A409VZF1_9AGAR</name>
<sequence>MGYTKLSERSGAAMATPQAIALVNALKNIRVIKSKLAATGGALTSTVFSTSGALSDVNLDNTRAAVGLEFESLVQNIRAVKPTDPIAAAYPDIHYNLKAQIARRNWLAHEYGTTAPIKWSEIADSVFNDIPKIEKGIITALQAQGYQNP</sequence>
<dbReference type="EMBL" id="NHYE01005494">
    <property type="protein sequence ID" value="PPQ71642.1"/>
    <property type="molecule type" value="Genomic_DNA"/>
</dbReference>
<organism evidence="1 2">
    <name type="scientific">Gymnopilus dilepis</name>
    <dbReference type="NCBI Taxonomy" id="231916"/>
    <lineage>
        <taxon>Eukaryota</taxon>
        <taxon>Fungi</taxon>
        <taxon>Dikarya</taxon>
        <taxon>Basidiomycota</taxon>
        <taxon>Agaricomycotina</taxon>
        <taxon>Agaricomycetes</taxon>
        <taxon>Agaricomycetidae</taxon>
        <taxon>Agaricales</taxon>
        <taxon>Agaricineae</taxon>
        <taxon>Hymenogastraceae</taxon>
        <taxon>Gymnopilus</taxon>
    </lineage>
</organism>
<gene>
    <name evidence="1" type="ORF">CVT26_010603</name>
</gene>
<dbReference type="OrthoDB" id="3232221at2759"/>
<keyword evidence="2" id="KW-1185">Reference proteome</keyword>
<accession>A0A409VZF1</accession>
<evidence type="ECO:0000313" key="2">
    <source>
        <dbReference type="Proteomes" id="UP000284706"/>
    </source>
</evidence>
<protein>
    <submittedName>
        <fullName evidence="1">Uncharacterized protein</fullName>
    </submittedName>
</protein>
<comment type="caution">
    <text evidence="1">The sequence shown here is derived from an EMBL/GenBank/DDBJ whole genome shotgun (WGS) entry which is preliminary data.</text>
</comment>